<name>A0A7J8DN16_MOLMO</name>
<dbReference type="AlphaFoldDB" id="A0A7J8DN16"/>
<dbReference type="EMBL" id="JACASF010000017">
    <property type="protein sequence ID" value="KAF6424455.1"/>
    <property type="molecule type" value="Genomic_DNA"/>
</dbReference>
<proteinExistence type="predicted"/>
<evidence type="ECO:0000313" key="1">
    <source>
        <dbReference type="EMBL" id="KAF6424455.1"/>
    </source>
</evidence>
<reference evidence="1 2" key="1">
    <citation type="journal article" date="2020" name="Nature">
        <title>Six reference-quality genomes reveal evolution of bat adaptations.</title>
        <authorList>
            <person name="Jebb D."/>
            <person name="Huang Z."/>
            <person name="Pippel M."/>
            <person name="Hughes G.M."/>
            <person name="Lavrichenko K."/>
            <person name="Devanna P."/>
            <person name="Winkler S."/>
            <person name="Jermiin L.S."/>
            <person name="Skirmuntt E.C."/>
            <person name="Katzourakis A."/>
            <person name="Burkitt-Gray L."/>
            <person name="Ray D.A."/>
            <person name="Sullivan K.A.M."/>
            <person name="Roscito J.G."/>
            <person name="Kirilenko B.M."/>
            <person name="Davalos L.M."/>
            <person name="Corthals A.P."/>
            <person name="Power M.L."/>
            <person name="Jones G."/>
            <person name="Ransome R.D."/>
            <person name="Dechmann D.K.N."/>
            <person name="Locatelli A.G."/>
            <person name="Puechmaille S.J."/>
            <person name="Fedrigo O."/>
            <person name="Jarvis E.D."/>
            <person name="Hiller M."/>
            <person name="Vernes S.C."/>
            <person name="Myers E.W."/>
            <person name="Teeling E.C."/>
        </authorList>
    </citation>
    <scope>NUCLEOTIDE SEQUENCE [LARGE SCALE GENOMIC DNA]</scope>
    <source>
        <strain evidence="1">MMolMol1</strain>
        <tissue evidence="1">Muscle</tissue>
    </source>
</reference>
<keyword evidence="2" id="KW-1185">Reference proteome</keyword>
<protein>
    <submittedName>
        <fullName evidence="1">Ankyrin repeat domain 1</fullName>
    </submittedName>
</protein>
<dbReference type="Proteomes" id="UP000550707">
    <property type="component" value="Unassembled WGS sequence"/>
</dbReference>
<evidence type="ECO:0000313" key="2">
    <source>
        <dbReference type="Proteomes" id="UP000550707"/>
    </source>
</evidence>
<organism evidence="1 2">
    <name type="scientific">Molossus molossus</name>
    <name type="common">Pallas' mastiff bat</name>
    <name type="synonym">Vespertilio molossus</name>
    <dbReference type="NCBI Taxonomy" id="27622"/>
    <lineage>
        <taxon>Eukaryota</taxon>
        <taxon>Metazoa</taxon>
        <taxon>Chordata</taxon>
        <taxon>Craniata</taxon>
        <taxon>Vertebrata</taxon>
        <taxon>Euteleostomi</taxon>
        <taxon>Mammalia</taxon>
        <taxon>Eutheria</taxon>
        <taxon>Laurasiatheria</taxon>
        <taxon>Chiroptera</taxon>
        <taxon>Yangochiroptera</taxon>
        <taxon>Molossidae</taxon>
        <taxon>Molossus</taxon>
    </lineage>
</organism>
<comment type="caution">
    <text evidence="1">The sequence shown here is derived from an EMBL/GenBank/DDBJ whole genome shotgun (WGS) entry which is preliminary data.</text>
</comment>
<accession>A0A7J8DN16</accession>
<sequence>MSPFALGLWDLEGLTNIQAFPGTYGAPELMDACISRLIETSGPFQSGHGERQASRSQGKEGPGVILLALKVSEDLPSLLLFIRSAHSINPSASDILCKASLKTSWSRPSRISQD</sequence>
<gene>
    <name evidence="1" type="ORF">HJG59_000712</name>
</gene>